<dbReference type="InterPro" id="IPR036291">
    <property type="entry name" value="NAD(P)-bd_dom_sf"/>
</dbReference>
<dbReference type="InterPro" id="IPR050177">
    <property type="entry name" value="Lipid_A_modif_metabolic_enz"/>
</dbReference>
<dbReference type="SUPFAM" id="SSF51735">
    <property type="entry name" value="NAD(P)-binding Rossmann-fold domains"/>
    <property type="match status" value="1"/>
</dbReference>
<proteinExistence type="predicted"/>
<evidence type="ECO:0000313" key="2">
    <source>
        <dbReference type="EMBL" id="MEX0429642.1"/>
    </source>
</evidence>
<reference evidence="2 3" key="1">
    <citation type="submission" date="2024-07" db="EMBL/GenBank/DDBJ databases">
        <authorList>
            <person name="Lee S."/>
            <person name="Kang M."/>
        </authorList>
    </citation>
    <scope>NUCLEOTIDE SEQUENCE [LARGE SCALE GENOMIC DNA]</scope>
    <source>
        <strain evidence="2 3">DS6</strain>
    </source>
</reference>
<dbReference type="PANTHER" id="PTHR43245">
    <property type="entry name" value="BIFUNCTIONAL POLYMYXIN RESISTANCE PROTEIN ARNA"/>
    <property type="match status" value="1"/>
</dbReference>
<dbReference type="EMBL" id="JBFPJR010000053">
    <property type="protein sequence ID" value="MEX0429642.1"/>
    <property type="molecule type" value="Genomic_DNA"/>
</dbReference>
<dbReference type="PANTHER" id="PTHR43245:SF13">
    <property type="entry name" value="UDP-D-APIOSE_UDP-D-XYLOSE SYNTHASE 2"/>
    <property type="match status" value="1"/>
</dbReference>
<evidence type="ECO:0000313" key="3">
    <source>
        <dbReference type="Proteomes" id="UP001556631"/>
    </source>
</evidence>
<feature type="domain" description="NAD-dependent epimerase/dehydratase" evidence="1">
    <location>
        <begin position="9"/>
        <end position="226"/>
    </location>
</feature>
<dbReference type="Pfam" id="PF01370">
    <property type="entry name" value="Epimerase"/>
    <property type="match status" value="1"/>
</dbReference>
<dbReference type="Proteomes" id="UP001556631">
    <property type="component" value="Unassembled WGS sequence"/>
</dbReference>
<dbReference type="Gene3D" id="3.40.50.720">
    <property type="entry name" value="NAD(P)-binding Rossmann-like Domain"/>
    <property type="match status" value="1"/>
</dbReference>
<accession>A0ABV3T353</accession>
<name>A0ABV3T353_9ACTN</name>
<keyword evidence="3" id="KW-1185">Reference proteome</keyword>
<organism evidence="2 3">
    <name type="scientific">Nocardioides eburneus</name>
    <dbReference type="NCBI Taxonomy" id="3231482"/>
    <lineage>
        <taxon>Bacteria</taxon>
        <taxon>Bacillati</taxon>
        <taxon>Actinomycetota</taxon>
        <taxon>Actinomycetes</taxon>
        <taxon>Propionibacteriales</taxon>
        <taxon>Nocardioidaceae</taxon>
        <taxon>Nocardioides</taxon>
    </lineage>
</organism>
<evidence type="ECO:0000259" key="1">
    <source>
        <dbReference type="Pfam" id="PF01370"/>
    </source>
</evidence>
<comment type="caution">
    <text evidence="2">The sequence shown here is derived from an EMBL/GenBank/DDBJ whole genome shotgun (WGS) entry which is preliminary data.</text>
</comment>
<dbReference type="RefSeq" id="WP_367995609.1">
    <property type="nucleotide sequence ID" value="NZ_JBFPJR010000053.1"/>
</dbReference>
<sequence length="320" mass="34232">MAETPLRWVIGAGGLLGKAVVAEARRRAVPVTTTDVPWEDPDASVGVLGDAGDWLVGTNASLDVVWCAGAGVVGTSKEVLDTELAVFRAFLERLAEATRRHPKTRVALFLASSAGGVYAGSSAPPFTEADEPRPLAPYGETKLAMERAAAEVARRHGLSLLVGRFANLYGPGQRLDKQQGIVSQLCRSQLTRQPLSIYVSLDTARDYLYVADAARMVLSGLDRLAAEPAGSLVTKIFCSQISTTLAEVVGTLHRISKRRPPVVLGLSQNARFQPPDLRFRSTVWPELDRLASTPLPEGMAATLHDVTTARCVPQPAVCAL</sequence>
<gene>
    <name evidence="2" type="ORF">AB3X52_18650</name>
</gene>
<dbReference type="InterPro" id="IPR001509">
    <property type="entry name" value="Epimerase_deHydtase"/>
</dbReference>
<protein>
    <submittedName>
        <fullName evidence="2">NAD-dependent epimerase/dehydratase family protein</fullName>
    </submittedName>
</protein>